<dbReference type="Proteomes" id="UP000326537">
    <property type="component" value="Segment"/>
</dbReference>
<dbReference type="EMBL" id="MN508356">
    <property type="protein sequence ID" value="QFR59725.1"/>
    <property type="molecule type" value="Genomic_DNA"/>
</dbReference>
<evidence type="ECO:0000313" key="1">
    <source>
        <dbReference type="EMBL" id="QFR59725.1"/>
    </source>
</evidence>
<name>A0A5P8PR41_9CAUD</name>
<sequence length="69" mass="7652">MAETSETVKGLSVDEMKLLSDFSNVVTSREFTKQVKIKKLVLSYEETAGFTIELTETPLVSTQPEVVPT</sequence>
<keyword evidence="2" id="KW-1185">Reference proteome</keyword>
<accession>A0A5P8PR41</accession>
<gene>
    <name evidence="1" type="ORF">VBApiPXC38_38</name>
</gene>
<protein>
    <submittedName>
        <fullName evidence="1">Uncharacterized protein</fullName>
    </submittedName>
</protein>
<reference evidence="1 2" key="1">
    <citation type="submission" date="2019-09" db="EMBL/GenBank/DDBJ databases">
        <title>The characteristics and genome analysis of VB_ApiP_XC38, a novel N4-like phage Infecting Acinetobacter pittii.</title>
        <authorList>
            <person name="Cheng M."/>
        </authorList>
    </citation>
    <scope>NUCLEOTIDE SEQUENCE [LARGE SCALE GENOMIC DNA]</scope>
</reference>
<organism evidence="1 2">
    <name type="scientific">Acinetobacter phage VB_ApiP_XC38</name>
    <dbReference type="NCBI Taxonomy" id="2655002"/>
    <lineage>
        <taxon>Viruses</taxon>
        <taxon>Duplodnaviria</taxon>
        <taxon>Heunggongvirae</taxon>
        <taxon>Uroviricota</taxon>
        <taxon>Caudoviricetes</taxon>
        <taxon>Schitoviridae</taxon>
        <taxon>Exceevirus</taxon>
        <taxon>Exceevirus Xc38</taxon>
    </lineage>
</organism>
<proteinExistence type="predicted"/>
<evidence type="ECO:0000313" key="2">
    <source>
        <dbReference type="Proteomes" id="UP000326537"/>
    </source>
</evidence>